<dbReference type="Pfam" id="PF13573">
    <property type="entry name" value="SprB"/>
    <property type="match status" value="2"/>
</dbReference>
<proteinExistence type="predicted"/>
<dbReference type="InterPro" id="IPR025667">
    <property type="entry name" value="SprB_repeat"/>
</dbReference>
<name>A0A644YQ67_9ZZZZ</name>
<dbReference type="AlphaFoldDB" id="A0A644YQ67"/>
<dbReference type="InterPro" id="IPR026341">
    <property type="entry name" value="T9SS_type_B"/>
</dbReference>
<accession>A0A644YQ67</accession>
<evidence type="ECO:0000313" key="1">
    <source>
        <dbReference type="EMBL" id="MPM30459.1"/>
    </source>
</evidence>
<dbReference type="Gene3D" id="2.60.40.740">
    <property type="match status" value="1"/>
</dbReference>
<gene>
    <name evidence="1" type="ORF">SDC9_77009</name>
</gene>
<dbReference type="NCBIfam" id="TIGR04131">
    <property type="entry name" value="Bac_Flav_CTERM"/>
    <property type="match status" value="1"/>
</dbReference>
<evidence type="ECO:0008006" key="2">
    <source>
        <dbReference type="Google" id="ProtNLM"/>
    </source>
</evidence>
<sequence length="432" mass="46851">MKKTLLFLSLLSLLMPARAQIQVVHDITCNGDTNGALIAVPDFGTAPYSYLWNTLATTPAIHNLGSGSYNVTVTDALSATSVYSYDLTEPALIQIVTNTIAASTCDGINNGAADILVSGGVPAYTYYWRDVNFDSTFYTEDISGVRGGTYRIEVTDSWNCMVFDTIVIPNVDTIPYSANLVGYVCNGLKGSASVRATNATAGYYYTYSWDTDFVDGSFTTNDTIYQGGVSLLAGTYTITITDNQTSCQGYYDFTINQSETPMVVSETVVHNVCDNDTYGSISLIITGGDPHPDYNISWTGPNGFTATGGTMISGLVSGAYNYIVTDDSACTNTTTVVIHSELGDCFTLPNLVSPNGDGYNDTYYVEGACNYVSFFMQIYDSWGKLVFETTDCAAGWNPLDDDAPANSVYYYVVRLNDGIIEKEYKNSIDVKY</sequence>
<protein>
    <recommendedName>
        <fullName evidence="2">Ig-like domain-containing protein</fullName>
    </recommendedName>
</protein>
<dbReference type="EMBL" id="VSSQ01005792">
    <property type="protein sequence ID" value="MPM30459.1"/>
    <property type="molecule type" value="Genomic_DNA"/>
</dbReference>
<comment type="caution">
    <text evidence="1">The sequence shown here is derived from an EMBL/GenBank/DDBJ whole genome shotgun (WGS) entry which is preliminary data.</text>
</comment>
<organism evidence="1">
    <name type="scientific">bioreactor metagenome</name>
    <dbReference type="NCBI Taxonomy" id="1076179"/>
    <lineage>
        <taxon>unclassified sequences</taxon>
        <taxon>metagenomes</taxon>
        <taxon>ecological metagenomes</taxon>
    </lineage>
</organism>
<reference evidence="1" key="1">
    <citation type="submission" date="2019-08" db="EMBL/GenBank/DDBJ databases">
        <authorList>
            <person name="Kucharzyk K."/>
            <person name="Murdoch R.W."/>
            <person name="Higgins S."/>
            <person name="Loffler F."/>
        </authorList>
    </citation>
    <scope>NUCLEOTIDE SEQUENCE</scope>
</reference>
<dbReference type="Pfam" id="PF13585">
    <property type="entry name" value="CHU_C"/>
    <property type="match status" value="1"/>
</dbReference>